<dbReference type="SUPFAM" id="SSF46689">
    <property type="entry name" value="Homeodomain-like"/>
    <property type="match status" value="2"/>
</dbReference>
<organism evidence="13 14">
    <name type="scientific">Coilia grayii</name>
    <name type="common">Gray's grenadier anchovy</name>
    <dbReference type="NCBI Taxonomy" id="363190"/>
    <lineage>
        <taxon>Eukaryota</taxon>
        <taxon>Metazoa</taxon>
        <taxon>Chordata</taxon>
        <taxon>Craniata</taxon>
        <taxon>Vertebrata</taxon>
        <taxon>Euteleostomi</taxon>
        <taxon>Actinopterygii</taxon>
        <taxon>Neopterygii</taxon>
        <taxon>Teleostei</taxon>
        <taxon>Clupei</taxon>
        <taxon>Clupeiformes</taxon>
        <taxon>Clupeoidei</taxon>
        <taxon>Engraulidae</taxon>
        <taxon>Coilinae</taxon>
        <taxon>Coilia</taxon>
    </lineage>
</organism>
<keyword evidence="2" id="KW-0217">Developmental protein</keyword>
<feature type="DNA-binding region" description="Homeobox" evidence="9">
    <location>
        <begin position="145"/>
        <end position="204"/>
    </location>
</feature>
<evidence type="ECO:0000256" key="8">
    <source>
        <dbReference type="ARBA" id="ARBA00029448"/>
    </source>
</evidence>
<keyword evidence="7 9" id="KW-0539">Nucleus</keyword>
<evidence type="ECO:0000256" key="6">
    <source>
        <dbReference type="ARBA" id="ARBA00023163"/>
    </source>
</evidence>
<feature type="region of interest" description="Disordered" evidence="11">
    <location>
        <begin position="418"/>
        <end position="461"/>
    </location>
</feature>
<dbReference type="PROSITE" id="PS00027">
    <property type="entry name" value="HOMEOBOX_1"/>
    <property type="match status" value="2"/>
</dbReference>
<feature type="compositionally biased region" description="Low complexity" evidence="11">
    <location>
        <begin position="448"/>
        <end position="461"/>
    </location>
</feature>
<dbReference type="InterPro" id="IPR009057">
    <property type="entry name" value="Homeodomain-like_sf"/>
</dbReference>
<dbReference type="Pfam" id="PF00046">
    <property type="entry name" value="Homeodomain"/>
    <property type="match status" value="2"/>
</dbReference>
<keyword evidence="5 9" id="KW-0371">Homeobox</keyword>
<dbReference type="GO" id="GO:0003309">
    <property type="term" value="P:type B pancreatic cell differentiation"/>
    <property type="evidence" value="ECO:0007669"/>
    <property type="project" value="UniProtKB-ARBA"/>
</dbReference>
<evidence type="ECO:0000256" key="10">
    <source>
        <dbReference type="RuleBase" id="RU000682"/>
    </source>
</evidence>
<proteinExistence type="inferred from homology"/>
<feature type="domain" description="Homeobox" evidence="12">
    <location>
        <begin position="143"/>
        <end position="203"/>
    </location>
</feature>
<dbReference type="PANTHER" id="PTHR45946">
    <property type="entry name" value="HOMEOBOX PROTEIN ROUGH-RELATED"/>
    <property type="match status" value="1"/>
</dbReference>
<feature type="compositionally biased region" description="Polar residues" evidence="11">
    <location>
        <begin position="52"/>
        <end position="97"/>
    </location>
</feature>
<keyword evidence="4 9" id="KW-0238">DNA-binding</keyword>
<dbReference type="PANTHER" id="PTHR45946:SF3">
    <property type="entry name" value="HOMEOBOX PROTEIN HOX-A1"/>
    <property type="match status" value="1"/>
</dbReference>
<feature type="DNA-binding region" description="Homeobox" evidence="9">
    <location>
        <begin position="363"/>
        <end position="422"/>
    </location>
</feature>
<feature type="region of interest" description="Disordered" evidence="11">
    <location>
        <begin position="46"/>
        <end position="99"/>
    </location>
</feature>
<dbReference type="EMBL" id="JBHFQA010000021">
    <property type="protein sequence ID" value="KAL2080432.1"/>
    <property type="molecule type" value="Genomic_DNA"/>
</dbReference>
<dbReference type="Proteomes" id="UP001591681">
    <property type="component" value="Unassembled WGS sequence"/>
</dbReference>
<dbReference type="PROSITE" id="PS50071">
    <property type="entry name" value="HOMEOBOX_2"/>
    <property type="match status" value="2"/>
</dbReference>
<dbReference type="Gene3D" id="1.10.10.60">
    <property type="entry name" value="Homeodomain-like"/>
    <property type="match status" value="2"/>
</dbReference>
<evidence type="ECO:0000256" key="5">
    <source>
        <dbReference type="ARBA" id="ARBA00023155"/>
    </source>
</evidence>
<dbReference type="GO" id="GO:0003677">
    <property type="term" value="F:DNA binding"/>
    <property type="evidence" value="ECO:0007669"/>
    <property type="project" value="UniProtKB-UniRule"/>
</dbReference>
<evidence type="ECO:0000313" key="13">
    <source>
        <dbReference type="EMBL" id="KAL2080432.1"/>
    </source>
</evidence>
<comment type="subcellular location">
    <subcellularLocation>
        <location evidence="1 9 10">Nucleus</location>
    </subcellularLocation>
</comment>
<dbReference type="AlphaFoldDB" id="A0ABD1IZR9"/>
<dbReference type="InterPro" id="IPR046327">
    <property type="entry name" value="HXA1/B1/D1"/>
</dbReference>
<dbReference type="FunFam" id="1.10.10.60:FF:000176">
    <property type="entry name" value="pancreas/duodenum homeobox protein 1"/>
    <property type="match status" value="1"/>
</dbReference>
<dbReference type="InterPro" id="IPR017970">
    <property type="entry name" value="Homeobox_CS"/>
</dbReference>
<evidence type="ECO:0000256" key="2">
    <source>
        <dbReference type="ARBA" id="ARBA00022473"/>
    </source>
</evidence>
<evidence type="ECO:0000256" key="1">
    <source>
        <dbReference type="ARBA" id="ARBA00004123"/>
    </source>
</evidence>
<evidence type="ECO:0000256" key="7">
    <source>
        <dbReference type="ARBA" id="ARBA00023242"/>
    </source>
</evidence>
<keyword evidence="6" id="KW-0804">Transcription</keyword>
<dbReference type="GO" id="GO:0005634">
    <property type="term" value="C:nucleus"/>
    <property type="evidence" value="ECO:0007669"/>
    <property type="project" value="UniProtKB-SubCell"/>
</dbReference>
<keyword evidence="14" id="KW-1185">Reference proteome</keyword>
<dbReference type="SMART" id="SM00389">
    <property type="entry name" value="HOX"/>
    <property type="match status" value="2"/>
</dbReference>
<protein>
    <recommendedName>
        <fullName evidence="12">Homeobox domain-containing protein</fullName>
    </recommendedName>
</protein>
<name>A0ABD1IZR9_9TELE</name>
<reference evidence="13 14" key="1">
    <citation type="submission" date="2024-09" db="EMBL/GenBank/DDBJ databases">
        <title>A chromosome-level genome assembly of Gray's grenadier anchovy, Coilia grayii.</title>
        <authorList>
            <person name="Fu Z."/>
        </authorList>
    </citation>
    <scope>NUCLEOTIDE SEQUENCE [LARGE SCALE GENOMIC DNA]</scope>
    <source>
        <strain evidence="13">G4</strain>
        <tissue evidence="13">Muscle</tissue>
    </source>
</reference>
<dbReference type="CDD" id="cd00086">
    <property type="entry name" value="homeodomain"/>
    <property type="match status" value="2"/>
</dbReference>
<dbReference type="FunFam" id="1.10.10.60:FF:000113">
    <property type="entry name" value="homeobox protein Hox-B1"/>
    <property type="match status" value="1"/>
</dbReference>
<sequence>MQKDIFCISSQYQCGNGPRTVAKGQVYSQVAEAYNSHRQPVCALQFSDDHSTASNTPRENPASKKTSTSSVLCSNHHVQSPDSQISNPSNKSASSGFGQDLPTPVKQDHFFAWMKGSRQRAKEKAHCANSDTYALEKRRSDFTCSKRARTAYTSAQLLELEKEFHFSHYLCRLRRKEMANLLNLTERQIKIWFQNRRMKHKKDQMDGGMMPSPAEQSPCSPKSHSSGAATEEGGHQFSGHSLDHNLHYEPPSPEYDKPHPNSYHYFASHPAPLGSSLPNYASVRSQRGQNVQRCIASGYDRNGLQGRWTQGQGTSQGGGCYPGQATGADSGLTNLLQPSCNSMGYDTETIRGKAGEFGFSGQPNTVRTNFTTKQLTELEKEFHFNKYLTRARRVEIAAALQLNETQVKIWFQNRRMKQKKREKEGILTKSPCNAGSSPGKGDDGSEKSLSTPSTPSPVSSS</sequence>
<dbReference type="PRINTS" id="PR00024">
    <property type="entry name" value="HOMEOBOX"/>
</dbReference>
<evidence type="ECO:0000259" key="12">
    <source>
        <dbReference type="PROSITE" id="PS50071"/>
    </source>
</evidence>
<gene>
    <name evidence="13" type="ORF">ACEWY4_024225</name>
</gene>
<accession>A0ABD1IZR9</accession>
<feature type="domain" description="Homeobox" evidence="12">
    <location>
        <begin position="361"/>
        <end position="421"/>
    </location>
</feature>
<dbReference type="InterPro" id="IPR001356">
    <property type="entry name" value="HD"/>
</dbReference>
<evidence type="ECO:0000256" key="3">
    <source>
        <dbReference type="ARBA" id="ARBA00023015"/>
    </source>
</evidence>
<keyword evidence="3" id="KW-0805">Transcription regulation</keyword>
<feature type="region of interest" description="Disordered" evidence="11">
    <location>
        <begin position="200"/>
        <end position="261"/>
    </location>
</feature>
<feature type="compositionally biased region" description="Polar residues" evidence="11">
    <location>
        <begin position="214"/>
        <end position="228"/>
    </location>
</feature>
<evidence type="ECO:0000256" key="9">
    <source>
        <dbReference type="PROSITE-ProRule" id="PRU00108"/>
    </source>
</evidence>
<evidence type="ECO:0000256" key="11">
    <source>
        <dbReference type="SAM" id="MobiDB-lite"/>
    </source>
</evidence>
<evidence type="ECO:0000313" key="14">
    <source>
        <dbReference type="Proteomes" id="UP001591681"/>
    </source>
</evidence>
<comment type="caution">
    <text evidence="13">The sequence shown here is derived from an EMBL/GenBank/DDBJ whole genome shotgun (WGS) entry which is preliminary data.</text>
</comment>
<comment type="similarity">
    <text evidence="8">Belongs to the Antp homeobox family. Labial subfamily.</text>
</comment>
<evidence type="ECO:0000256" key="4">
    <source>
        <dbReference type="ARBA" id="ARBA00023125"/>
    </source>
</evidence>
<dbReference type="InterPro" id="IPR020479">
    <property type="entry name" value="HD_metazoa"/>
</dbReference>